<evidence type="ECO:0000313" key="3">
    <source>
        <dbReference type="Proteomes" id="UP000481861"/>
    </source>
</evidence>
<comment type="caution">
    <text evidence="2">The sequence shown here is derived from an EMBL/GenBank/DDBJ whole genome shotgun (WGS) entry which is preliminary data.</text>
</comment>
<dbReference type="Proteomes" id="UP000481861">
    <property type="component" value="Unassembled WGS sequence"/>
</dbReference>
<dbReference type="EMBL" id="JAADJZ010000024">
    <property type="protein sequence ID" value="KAF2867197.1"/>
    <property type="molecule type" value="Genomic_DNA"/>
</dbReference>
<sequence>MSGFFPWLLPVLALAARTGNRIARPPEVALPPFPKVFPSIPVPLDSREADQPKEQVEFRPANSRAVAAVLEFCSLRASGYGRRLIGW</sequence>
<name>A0A7C8I0B3_9PLEO</name>
<accession>A0A7C8I0B3</accession>
<feature type="signal peptide" evidence="1">
    <location>
        <begin position="1"/>
        <end position="23"/>
    </location>
</feature>
<gene>
    <name evidence="2" type="ORF">BDV95DRAFT_582805</name>
</gene>
<evidence type="ECO:0000313" key="2">
    <source>
        <dbReference type="EMBL" id="KAF2867197.1"/>
    </source>
</evidence>
<feature type="chain" id="PRO_5028851260" description="Secreted protein" evidence="1">
    <location>
        <begin position="24"/>
        <end position="87"/>
    </location>
</feature>
<keyword evidence="1" id="KW-0732">Signal</keyword>
<reference evidence="2 3" key="1">
    <citation type="submission" date="2020-01" db="EMBL/GenBank/DDBJ databases">
        <authorList>
            <consortium name="DOE Joint Genome Institute"/>
            <person name="Haridas S."/>
            <person name="Albert R."/>
            <person name="Binder M."/>
            <person name="Bloem J."/>
            <person name="Labutti K."/>
            <person name="Salamov A."/>
            <person name="Andreopoulos B."/>
            <person name="Baker S.E."/>
            <person name="Barry K."/>
            <person name="Bills G."/>
            <person name="Bluhm B.H."/>
            <person name="Cannon C."/>
            <person name="Castanera R."/>
            <person name="Culley D.E."/>
            <person name="Daum C."/>
            <person name="Ezra D."/>
            <person name="Gonzalez J.B."/>
            <person name="Henrissat B."/>
            <person name="Kuo A."/>
            <person name="Liang C."/>
            <person name="Lipzen A."/>
            <person name="Lutzoni F."/>
            <person name="Magnuson J."/>
            <person name="Mondo S."/>
            <person name="Nolan M."/>
            <person name="Ohm R."/>
            <person name="Pangilinan J."/>
            <person name="Park H.-J.H."/>
            <person name="Ramirez L."/>
            <person name="Alfaro M."/>
            <person name="Sun H."/>
            <person name="Tritt A."/>
            <person name="Yoshinaga Y."/>
            <person name="Zwiers L.-H.L."/>
            <person name="Turgeon B.G."/>
            <person name="Goodwin S.B."/>
            <person name="Spatafora J.W."/>
            <person name="Crous P.W."/>
            <person name="Grigoriev I.V."/>
        </authorList>
    </citation>
    <scope>NUCLEOTIDE SEQUENCE [LARGE SCALE GENOMIC DNA]</scope>
    <source>
        <strain evidence="2 3">CBS 611.86</strain>
    </source>
</reference>
<dbReference type="AlphaFoldDB" id="A0A7C8I0B3"/>
<proteinExistence type="predicted"/>
<evidence type="ECO:0000256" key="1">
    <source>
        <dbReference type="SAM" id="SignalP"/>
    </source>
</evidence>
<organism evidence="2 3">
    <name type="scientific">Massariosphaeria phaeospora</name>
    <dbReference type="NCBI Taxonomy" id="100035"/>
    <lineage>
        <taxon>Eukaryota</taxon>
        <taxon>Fungi</taxon>
        <taxon>Dikarya</taxon>
        <taxon>Ascomycota</taxon>
        <taxon>Pezizomycotina</taxon>
        <taxon>Dothideomycetes</taxon>
        <taxon>Pleosporomycetidae</taxon>
        <taxon>Pleosporales</taxon>
        <taxon>Pleosporales incertae sedis</taxon>
        <taxon>Massariosphaeria</taxon>
    </lineage>
</organism>
<evidence type="ECO:0008006" key="4">
    <source>
        <dbReference type="Google" id="ProtNLM"/>
    </source>
</evidence>
<protein>
    <recommendedName>
        <fullName evidence="4">Secreted protein</fullName>
    </recommendedName>
</protein>
<keyword evidence="3" id="KW-1185">Reference proteome</keyword>